<proteinExistence type="predicted"/>
<sequence>MPRSINYRPFLIDELITNERLNSYASVFKHADDVELVGAYIWNMHVCASLYPLLTTVEVTLRNSIDTALTKSLGRFWWSQNRLHYKSFSHGGNEPFVVSAIKQNFSKAYDQVRRDKRDRYSIRNARPTHHEIIAKTEFSTWEFILDHEFMGPNLIWPSRLGSVFRGVWPTSRAANMLSSTKDLVKTIREFRNRVSHHEPVWKRFSVHTEQDAITHLHEKIDKIKQLISLISPEKEQLIMRSGLLSSAERMCSISELRRFQHNVETIKIKSIAKLSKLSQKASDENAVKKIVLYKYGKTQFLLHPA</sequence>
<organism evidence="1 2">
    <name type="scientific">Rheinheimera muenzenbergensis</name>
    <dbReference type="NCBI Taxonomy" id="1193628"/>
    <lineage>
        <taxon>Bacteria</taxon>
        <taxon>Pseudomonadati</taxon>
        <taxon>Pseudomonadota</taxon>
        <taxon>Gammaproteobacteria</taxon>
        <taxon>Chromatiales</taxon>
        <taxon>Chromatiaceae</taxon>
        <taxon>Rheinheimera</taxon>
    </lineage>
</organism>
<evidence type="ECO:0000313" key="1">
    <source>
        <dbReference type="EMBL" id="MEH8019579.1"/>
    </source>
</evidence>
<comment type="caution">
    <text evidence="1">The sequence shown here is derived from an EMBL/GenBank/DDBJ whole genome shotgun (WGS) entry which is preliminary data.</text>
</comment>
<dbReference type="Pfam" id="PF07751">
    <property type="entry name" value="Abi_2"/>
    <property type="match status" value="1"/>
</dbReference>
<dbReference type="InterPro" id="IPR011664">
    <property type="entry name" value="Abi_system_AbiD/AbiF-like"/>
</dbReference>
<dbReference type="Proteomes" id="UP001375382">
    <property type="component" value="Unassembled WGS sequence"/>
</dbReference>
<keyword evidence="2" id="KW-1185">Reference proteome</keyword>
<dbReference type="RefSeq" id="WP_335737956.1">
    <property type="nucleotide sequence ID" value="NZ_JALAAR010000035.1"/>
</dbReference>
<gene>
    <name evidence="1" type="ORF">MN202_20280</name>
</gene>
<name>A0ABU8CD20_9GAMM</name>
<dbReference type="EMBL" id="JALAAR010000035">
    <property type="protein sequence ID" value="MEH8019579.1"/>
    <property type="molecule type" value="Genomic_DNA"/>
</dbReference>
<evidence type="ECO:0000313" key="2">
    <source>
        <dbReference type="Proteomes" id="UP001375382"/>
    </source>
</evidence>
<reference evidence="1 2" key="1">
    <citation type="journal article" date="2023" name="Ecotoxicol. Environ. Saf.">
        <title>Mercury remediation potential of mercury-resistant strain Rheinheimera metallidurans sp. nov. isolated from a municipal waste dumping site.</title>
        <authorList>
            <person name="Yadav V."/>
            <person name="Manjhi A."/>
            <person name="Vadakedath N."/>
        </authorList>
    </citation>
    <scope>NUCLEOTIDE SEQUENCE [LARGE SCALE GENOMIC DNA]</scope>
    <source>
        <strain evidence="1 2">E-49</strain>
    </source>
</reference>
<protein>
    <submittedName>
        <fullName evidence="1">Abi family protein</fullName>
    </submittedName>
</protein>
<accession>A0ABU8CD20</accession>